<dbReference type="AlphaFoldDB" id="A0A266LNX1"/>
<dbReference type="RefSeq" id="WP_095030947.1">
    <property type="nucleotide sequence ID" value="NZ_NQKL01000024.1"/>
</dbReference>
<proteinExistence type="predicted"/>
<name>A0A266LNX1_PSEFR</name>
<organism evidence="1 2">
    <name type="scientific">Pseudomonas fragi</name>
    <dbReference type="NCBI Taxonomy" id="296"/>
    <lineage>
        <taxon>Bacteria</taxon>
        <taxon>Pseudomonadati</taxon>
        <taxon>Pseudomonadota</taxon>
        <taxon>Gammaproteobacteria</taxon>
        <taxon>Pseudomonadales</taxon>
        <taxon>Pseudomonadaceae</taxon>
        <taxon>Pseudomonas</taxon>
    </lineage>
</organism>
<protein>
    <submittedName>
        <fullName evidence="1">Uncharacterized protein</fullName>
    </submittedName>
</protein>
<comment type="caution">
    <text evidence="1">The sequence shown here is derived from an EMBL/GenBank/DDBJ whole genome shotgun (WGS) entry which is preliminary data.</text>
</comment>
<dbReference type="Proteomes" id="UP000216113">
    <property type="component" value="Unassembled WGS sequence"/>
</dbReference>
<reference evidence="1 2" key="1">
    <citation type="submission" date="2017-08" db="EMBL/GenBank/DDBJ databases">
        <title>Genomic and metabolic characterisation of spoilage-associated Pseudomonas species.</title>
        <authorList>
            <person name="Stanborough T."/>
            <person name="Fegan N."/>
            <person name="Powell S.M."/>
            <person name="Singh T."/>
            <person name="Tamplin M.L."/>
            <person name="Chandry P.S."/>
        </authorList>
    </citation>
    <scope>NUCLEOTIDE SEQUENCE [LARGE SCALE GENOMIC DNA]</scope>
    <source>
        <strain evidence="1 2">F1820</strain>
    </source>
</reference>
<evidence type="ECO:0000313" key="2">
    <source>
        <dbReference type="Proteomes" id="UP000216113"/>
    </source>
</evidence>
<accession>A0A266LNX1</accession>
<gene>
    <name evidence="1" type="ORF">CJF43_21895</name>
</gene>
<evidence type="ECO:0000313" key="1">
    <source>
        <dbReference type="EMBL" id="OZY39714.1"/>
    </source>
</evidence>
<sequence length="101" mass="11505">MASLEEKLLQQRLTDLRTKDRLAGQFTDDLFAAIKFNKLVIRDRDVARSMVFTLCMPLAKRPAQVGKLEGWLAQFVKDGALSQLQADAFWQRANDLVKAPR</sequence>
<dbReference type="EMBL" id="NQKL01000024">
    <property type="protein sequence ID" value="OZY39714.1"/>
    <property type="molecule type" value="Genomic_DNA"/>
</dbReference>